<keyword evidence="3 6" id="KW-0812">Transmembrane</keyword>
<reference evidence="8" key="1">
    <citation type="journal article" date="2019" name="Int. J. Syst. Evol. Microbiol.">
        <title>The Global Catalogue of Microorganisms (GCM) 10K type strain sequencing project: providing services to taxonomists for standard genome sequencing and annotation.</title>
        <authorList>
            <consortium name="The Broad Institute Genomics Platform"/>
            <consortium name="The Broad Institute Genome Sequencing Center for Infectious Disease"/>
            <person name="Wu L."/>
            <person name="Ma J."/>
        </authorList>
    </citation>
    <scope>NUCLEOTIDE SEQUENCE [LARGE SCALE GENOMIC DNA]</scope>
    <source>
        <strain evidence="8">CAIM 431</strain>
    </source>
</reference>
<dbReference type="InterPro" id="IPR052770">
    <property type="entry name" value="Cobalt_transport_CbiQ"/>
</dbReference>
<gene>
    <name evidence="7" type="primary">cbiQ</name>
    <name evidence="7" type="ORF">ACFSCS_05000</name>
</gene>
<keyword evidence="4 6" id="KW-1133">Transmembrane helix</keyword>
<name>A0ABW4RVW9_9ACTN</name>
<dbReference type="PANTHER" id="PTHR43723:SF1">
    <property type="entry name" value="COBALT TRANSPORT PROTEIN CBIQ"/>
    <property type="match status" value="1"/>
</dbReference>
<dbReference type="Proteomes" id="UP001597326">
    <property type="component" value="Unassembled WGS sequence"/>
</dbReference>
<dbReference type="Pfam" id="PF02361">
    <property type="entry name" value="CbiQ"/>
    <property type="match status" value="1"/>
</dbReference>
<dbReference type="InterPro" id="IPR012809">
    <property type="entry name" value="ECF_CbiQ"/>
</dbReference>
<feature type="transmembrane region" description="Helical" evidence="6">
    <location>
        <begin position="64"/>
        <end position="85"/>
    </location>
</feature>
<proteinExistence type="predicted"/>
<evidence type="ECO:0000256" key="6">
    <source>
        <dbReference type="SAM" id="Phobius"/>
    </source>
</evidence>
<dbReference type="RefSeq" id="WP_343872583.1">
    <property type="nucleotide sequence ID" value="NZ_BAAAIX010000009.1"/>
</dbReference>
<feature type="transmembrane region" description="Helical" evidence="6">
    <location>
        <begin position="24"/>
        <end position="57"/>
    </location>
</feature>
<organism evidence="7 8">
    <name type="scientific">Luteococcus peritonei</name>
    <dbReference type="NCBI Taxonomy" id="88874"/>
    <lineage>
        <taxon>Bacteria</taxon>
        <taxon>Bacillati</taxon>
        <taxon>Actinomycetota</taxon>
        <taxon>Actinomycetes</taxon>
        <taxon>Propionibacteriales</taxon>
        <taxon>Propionibacteriaceae</taxon>
        <taxon>Luteococcus</taxon>
    </lineage>
</organism>
<dbReference type="PANTHER" id="PTHR43723">
    <property type="entry name" value="COBALT TRANSPORT PROTEIN CBIQ"/>
    <property type="match status" value="1"/>
</dbReference>
<evidence type="ECO:0000256" key="2">
    <source>
        <dbReference type="ARBA" id="ARBA00022475"/>
    </source>
</evidence>
<sequence length="256" mass="26718">MHASVLDDAAWASSWRRHQVGEKVVLSLGLVLTALLAPAWPGCLLVALAALGLMLLSARVRPRVLALVVAAPLAFVAVGVLPVAVQVGGTPVDAWWQRGPFSVGGASLRRAAELAAHSVAGALAMVLLATTTPISDLLAWARRCHLPAPLVEVAGLTYRLLWVLLASVLTIREAQHARLGDAAPLGRRLATSGATVGSVLVRSWEGARRLEDGLAGRGYTGPLPTLQQAPAASHPLRLGVVAVLAAIWACCWVVAR</sequence>
<feature type="transmembrane region" description="Helical" evidence="6">
    <location>
        <begin position="150"/>
        <end position="171"/>
    </location>
</feature>
<evidence type="ECO:0000313" key="8">
    <source>
        <dbReference type="Proteomes" id="UP001597326"/>
    </source>
</evidence>
<dbReference type="CDD" id="cd16914">
    <property type="entry name" value="EcfT"/>
    <property type="match status" value="1"/>
</dbReference>
<comment type="subcellular location">
    <subcellularLocation>
        <location evidence="1">Cell membrane</location>
        <topology evidence="1">Multi-pass membrane protein</topology>
    </subcellularLocation>
</comment>
<evidence type="ECO:0000256" key="4">
    <source>
        <dbReference type="ARBA" id="ARBA00022989"/>
    </source>
</evidence>
<comment type="caution">
    <text evidence="7">The sequence shown here is derived from an EMBL/GenBank/DDBJ whole genome shotgun (WGS) entry which is preliminary data.</text>
</comment>
<evidence type="ECO:0000256" key="1">
    <source>
        <dbReference type="ARBA" id="ARBA00004651"/>
    </source>
</evidence>
<keyword evidence="8" id="KW-1185">Reference proteome</keyword>
<evidence type="ECO:0000313" key="7">
    <source>
        <dbReference type="EMBL" id="MFD1889548.1"/>
    </source>
</evidence>
<feature type="transmembrane region" description="Helical" evidence="6">
    <location>
        <begin position="236"/>
        <end position="255"/>
    </location>
</feature>
<dbReference type="EMBL" id="JBHUFZ010000011">
    <property type="protein sequence ID" value="MFD1889548.1"/>
    <property type="molecule type" value="Genomic_DNA"/>
</dbReference>
<dbReference type="NCBIfam" id="TIGR02454">
    <property type="entry name" value="ECF_T_CbiQ"/>
    <property type="match status" value="1"/>
</dbReference>
<protein>
    <submittedName>
        <fullName evidence="7">Cobalt ECF transporter T component CbiQ</fullName>
    </submittedName>
</protein>
<evidence type="ECO:0000256" key="5">
    <source>
        <dbReference type="ARBA" id="ARBA00023136"/>
    </source>
</evidence>
<accession>A0ABW4RVW9</accession>
<feature type="transmembrane region" description="Helical" evidence="6">
    <location>
        <begin position="114"/>
        <end position="138"/>
    </location>
</feature>
<dbReference type="InterPro" id="IPR003339">
    <property type="entry name" value="ABC/ECF_trnsptr_transmembrane"/>
</dbReference>
<keyword evidence="2" id="KW-1003">Cell membrane</keyword>
<evidence type="ECO:0000256" key="3">
    <source>
        <dbReference type="ARBA" id="ARBA00022692"/>
    </source>
</evidence>
<keyword evidence="5 6" id="KW-0472">Membrane</keyword>